<evidence type="ECO:0000313" key="10">
    <source>
        <dbReference type="Proteomes" id="UP000548326"/>
    </source>
</evidence>
<sequence length="493" mass="56118">MGIIKQQTIKGSIYSYLGVLIGFLTVSVLQPYALRDTAQIGLITLLASLSALFAQFAILGFNGTARYFPYFRSEEKQHHGYLFLACMVALLGTVLLLLFMYVFKDVIVGKNAKTVLFKQYYWYLLPLTFFTLFFNVFDLYARMLYNITTGLILREFTKRIFILVPILLAYFKLINFDLFMILWLVANVIGTFQIMARLIKDKQFSLKPNFEFLDKDMINKLVGICFFTILTGSSPLIIQNIDTLLISKKLDLAHTGVYALAFSFGTIISLPSRSLYSISYTIVSESWKTNDLKNISTVYKKSCVNQIISALFLFVLIWASIDNVFAFLPPDFKAGKYAVFFVGLGYFIDSATGINLVILATSKYFRYEALFNLLLVPVIVILNLVLIPIYGITGSAIASAVTYFIFNLFRFIFIWIKFKMQPFDLKCLLALVTGVLVYYLSLWILPHIGNYYVDTIVRTAFITALYLPAVYFLKLSEDINSIIDGVIVKLKGK</sequence>
<feature type="transmembrane region" description="Helical" evidence="6">
    <location>
        <begin position="303"/>
        <end position="321"/>
    </location>
</feature>
<organism evidence="8 10">
    <name type="scientific">Mucilaginibacter lappiensis</name>
    <dbReference type="NCBI Taxonomy" id="354630"/>
    <lineage>
        <taxon>Bacteria</taxon>
        <taxon>Pseudomonadati</taxon>
        <taxon>Bacteroidota</taxon>
        <taxon>Sphingobacteriia</taxon>
        <taxon>Sphingobacteriales</taxon>
        <taxon>Sphingobacteriaceae</taxon>
        <taxon>Mucilaginibacter</taxon>
    </lineage>
</organism>
<keyword evidence="2" id="KW-1003">Cell membrane</keyword>
<protein>
    <submittedName>
        <fullName evidence="8">O-antigen/teichoic acid export membrane protein</fullName>
    </submittedName>
</protein>
<reference evidence="9 10" key="1">
    <citation type="submission" date="2020-08" db="EMBL/GenBank/DDBJ databases">
        <title>Genomic Encyclopedia of Type Strains, Phase IV (KMG-V): Genome sequencing to study the core and pangenomes of soil and plant-associated prokaryotes.</title>
        <authorList>
            <person name="Whitman W."/>
        </authorList>
    </citation>
    <scope>NUCLEOTIDE SEQUENCE [LARGE SCALE GENOMIC DNA]</scope>
    <source>
        <strain evidence="7 9">ANJLi2</strain>
        <strain evidence="8 10">MP601</strain>
    </source>
</reference>
<evidence type="ECO:0000313" key="9">
    <source>
        <dbReference type="Proteomes" id="UP000541583"/>
    </source>
</evidence>
<comment type="caution">
    <text evidence="8">The sequence shown here is derived from an EMBL/GenBank/DDBJ whole genome shotgun (WGS) entry which is preliminary data.</text>
</comment>
<feature type="transmembrane region" description="Helical" evidence="6">
    <location>
        <begin position="220"/>
        <end position="238"/>
    </location>
</feature>
<evidence type="ECO:0000313" key="8">
    <source>
        <dbReference type="EMBL" id="MBB6129597.1"/>
    </source>
</evidence>
<evidence type="ECO:0000256" key="5">
    <source>
        <dbReference type="ARBA" id="ARBA00023136"/>
    </source>
</evidence>
<dbReference type="Proteomes" id="UP000541583">
    <property type="component" value="Unassembled WGS sequence"/>
</dbReference>
<feature type="transmembrane region" description="Helical" evidence="6">
    <location>
        <begin position="81"/>
        <end position="103"/>
    </location>
</feature>
<feature type="transmembrane region" description="Helical" evidence="6">
    <location>
        <begin position="396"/>
        <end position="416"/>
    </location>
</feature>
<dbReference type="STRING" id="354630.SAMN05421821_111127"/>
<accession>A0A1N7DHQ3</accession>
<comment type="subcellular location">
    <subcellularLocation>
        <location evidence="1">Cell membrane</location>
        <topology evidence="1">Multi-pass membrane protein</topology>
    </subcellularLocation>
</comment>
<feature type="transmembrane region" description="Helical" evidence="6">
    <location>
        <begin position="123"/>
        <end position="144"/>
    </location>
</feature>
<dbReference type="PANTHER" id="PTHR30250">
    <property type="entry name" value="PST FAMILY PREDICTED COLANIC ACID TRANSPORTER"/>
    <property type="match status" value="1"/>
</dbReference>
<feature type="transmembrane region" description="Helical" evidence="6">
    <location>
        <begin position="451"/>
        <end position="473"/>
    </location>
</feature>
<dbReference type="OrthoDB" id="88014at2"/>
<keyword evidence="9" id="KW-1185">Reference proteome</keyword>
<feature type="transmembrane region" description="Helical" evidence="6">
    <location>
        <begin position="428"/>
        <end position="445"/>
    </location>
</feature>
<evidence type="ECO:0000256" key="2">
    <source>
        <dbReference type="ARBA" id="ARBA00022475"/>
    </source>
</evidence>
<feature type="transmembrane region" description="Helical" evidence="6">
    <location>
        <begin position="12"/>
        <end position="34"/>
    </location>
</feature>
<feature type="transmembrane region" description="Helical" evidence="6">
    <location>
        <begin position="258"/>
        <end position="283"/>
    </location>
</feature>
<feature type="transmembrane region" description="Helical" evidence="6">
    <location>
        <begin position="40"/>
        <end position="61"/>
    </location>
</feature>
<dbReference type="InterPro" id="IPR050833">
    <property type="entry name" value="Poly_Biosynth_Transport"/>
</dbReference>
<feature type="transmembrane region" description="Helical" evidence="6">
    <location>
        <begin position="180"/>
        <end position="199"/>
    </location>
</feature>
<dbReference type="GO" id="GO:0005886">
    <property type="term" value="C:plasma membrane"/>
    <property type="evidence" value="ECO:0007669"/>
    <property type="project" value="UniProtKB-SubCell"/>
</dbReference>
<feature type="transmembrane region" description="Helical" evidence="6">
    <location>
        <begin position="156"/>
        <end position="174"/>
    </location>
</feature>
<dbReference type="PANTHER" id="PTHR30250:SF11">
    <property type="entry name" value="O-ANTIGEN TRANSPORTER-RELATED"/>
    <property type="match status" value="1"/>
</dbReference>
<feature type="transmembrane region" description="Helical" evidence="6">
    <location>
        <begin position="370"/>
        <end position="390"/>
    </location>
</feature>
<evidence type="ECO:0000313" key="7">
    <source>
        <dbReference type="EMBL" id="MBB6111317.1"/>
    </source>
</evidence>
<evidence type="ECO:0000256" key="3">
    <source>
        <dbReference type="ARBA" id="ARBA00022692"/>
    </source>
</evidence>
<evidence type="ECO:0000256" key="1">
    <source>
        <dbReference type="ARBA" id="ARBA00004651"/>
    </source>
</evidence>
<name>A0A1N7DHQ3_9SPHI</name>
<gene>
    <name evidence="8" type="ORF">HDF22_003728</name>
    <name evidence="7" type="ORF">HDF23_004085</name>
</gene>
<dbReference type="RefSeq" id="WP_076375606.1">
    <property type="nucleotide sequence ID" value="NZ_FTMG01000011.1"/>
</dbReference>
<dbReference type="Proteomes" id="UP000548326">
    <property type="component" value="Unassembled WGS sequence"/>
</dbReference>
<dbReference type="AlphaFoldDB" id="A0A1N7DHQ3"/>
<keyword evidence="5 6" id="KW-0472">Membrane</keyword>
<dbReference type="EMBL" id="JACHCA010000010">
    <property type="protein sequence ID" value="MBB6129597.1"/>
    <property type="molecule type" value="Genomic_DNA"/>
</dbReference>
<keyword evidence="3 6" id="KW-0812">Transmembrane</keyword>
<evidence type="ECO:0000256" key="4">
    <source>
        <dbReference type="ARBA" id="ARBA00022989"/>
    </source>
</evidence>
<keyword evidence="4 6" id="KW-1133">Transmembrane helix</keyword>
<feature type="transmembrane region" description="Helical" evidence="6">
    <location>
        <begin position="337"/>
        <end position="358"/>
    </location>
</feature>
<dbReference type="EMBL" id="JACHCB010000011">
    <property type="protein sequence ID" value="MBB6111317.1"/>
    <property type="molecule type" value="Genomic_DNA"/>
</dbReference>
<evidence type="ECO:0000256" key="6">
    <source>
        <dbReference type="SAM" id="Phobius"/>
    </source>
</evidence>
<proteinExistence type="predicted"/>